<dbReference type="InterPro" id="IPR004035">
    <property type="entry name" value="Endouclease-III_FeS-bd_BS"/>
</dbReference>
<dbReference type="HAMAP" id="MF_00942">
    <property type="entry name" value="Nth"/>
    <property type="match status" value="1"/>
</dbReference>
<reference evidence="12 13" key="1">
    <citation type="submission" date="2021-03" db="EMBL/GenBank/DDBJ databases">
        <title>Genomic and phenotypic characterization of Chloracidobacterium isolates provides evidence for multiple species.</title>
        <authorList>
            <person name="Saini M.K."/>
            <person name="Costas A.M.G."/>
            <person name="Tank M."/>
            <person name="Bryant D.A."/>
        </authorList>
    </citation>
    <scope>NUCLEOTIDE SEQUENCE [LARGE SCALE GENOMIC DNA]</scope>
    <source>
        <strain evidence="12 13">BV2-C</strain>
    </source>
</reference>
<evidence type="ECO:0000256" key="2">
    <source>
        <dbReference type="ARBA" id="ARBA00022485"/>
    </source>
</evidence>
<organism evidence="12 13">
    <name type="scientific">Chloracidobacterium validum</name>
    <dbReference type="NCBI Taxonomy" id="2821543"/>
    <lineage>
        <taxon>Bacteria</taxon>
        <taxon>Pseudomonadati</taxon>
        <taxon>Acidobacteriota</taxon>
        <taxon>Terriglobia</taxon>
        <taxon>Terriglobales</taxon>
        <taxon>Acidobacteriaceae</taxon>
        <taxon>Chloracidobacterium</taxon>
    </lineage>
</organism>
<evidence type="ECO:0000256" key="5">
    <source>
        <dbReference type="ARBA" id="ARBA00022801"/>
    </source>
</evidence>
<dbReference type="Gene3D" id="1.10.340.30">
    <property type="entry name" value="Hypothetical protein, domain 2"/>
    <property type="match status" value="1"/>
</dbReference>
<dbReference type="RefSeq" id="WP_211429291.1">
    <property type="nucleotide sequence ID" value="NZ_CP072648.1"/>
</dbReference>
<evidence type="ECO:0000313" key="12">
    <source>
        <dbReference type="EMBL" id="QUW03400.1"/>
    </source>
</evidence>
<feature type="binding site" evidence="10">
    <location>
        <position position="210"/>
    </location>
    <ligand>
        <name>[4Fe-4S] cluster</name>
        <dbReference type="ChEBI" id="CHEBI:49883"/>
    </ligand>
</feature>
<keyword evidence="3 10" id="KW-0479">Metal-binding</keyword>
<keyword evidence="6 10" id="KW-0408">Iron</keyword>
<keyword evidence="10" id="KW-0238">DNA-binding</keyword>
<dbReference type="EC" id="4.2.99.18" evidence="10"/>
<dbReference type="InterPro" id="IPR005759">
    <property type="entry name" value="Nth"/>
</dbReference>
<dbReference type="EMBL" id="CP072648">
    <property type="protein sequence ID" value="QUW03400.1"/>
    <property type="molecule type" value="Genomic_DNA"/>
</dbReference>
<dbReference type="InterPro" id="IPR003651">
    <property type="entry name" value="Endonuclease3_FeS-loop_motif"/>
</dbReference>
<dbReference type="SMART" id="SM00478">
    <property type="entry name" value="ENDO3c"/>
    <property type="match status" value="1"/>
</dbReference>
<feature type="binding site" evidence="10">
    <location>
        <position position="219"/>
    </location>
    <ligand>
        <name>[4Fe-4S] cluster</name>
        <dbReference type="ChEBI" id="CHEBI:49883"/>
    </ligand>
</feature>
<dbReference type="Proteomes" id="UP000676506">
    <property type="component" value="Chromosome 1"/>
</dbReference>
<dbReference type="PANTHER" id="PTHR10359">
    <property type="entry name" value="A/G-SPECIFIC ADENINE GLYCOSYLASE/ENDONUCLEASE III"/>
    <property type="match status" value="1"/>
</dbReference>
<dbReference type="InterPro" id="IPR000445">
    <property type="entry name" value="HhH_motif"/>
</dbReference>
<evidence type="ECO:0000256" key="10">
    <source>
        <dbReference type="HAMAP-Rule" id="MF_00942"/>
    </source>
</evidence>
<dbReference type="InterPro" id="IPR023170">
    <property type="entry name" value="HhH_base_excis_C"/>
</dbReference>
<keyword evidence="9 10" id="KW-0326">Glycosidase</keyword>
<comment type="function">
    <text evidence="10">DNA repair enzyme that has both DNA N-glycosylase activity and AP-lyase activity. The DNA N-glycosylase activity releases various damaged pyrimidines from DNA by cleaving the N-glycosidic bond, leaving an AP (apurinic/apyrimidinic) site. The AP-lyase activity cleaves the phosphodiester bond 3' to the AP site by a beta-elimination, leaving a 3'-terminal unsaturated sugar and a product with a terminal 5'-phosphate.</text>
</comment>
<proteinExistence type="inferred from homology"/>
<dbReference type="CDD" id="cd00056">
    <property type="entry name" value="ENDO3c"/>
    <property type="match status" value="1"/>
</dbReference>
<keyword evidence="12" id="KW-0255">Endonuclease</keyword>
<feature type="domain" description="HhH-GPD" evidence="11">
    <location>
        <begin position="53"/>
        <end position="201"/>
    </location>
</feature>
<dbReference type="PANTHER" id="PTHR10359:SF18">
    <property type="entry name" value="ENDONUCLEASE III"/>
    <property type="match status" value="1"/>
</dbReference>
<evidence type="ECO:0000256" key="4">
    <source>
        <dbReference type="ARBA" id="ARBA00022763"/>
    </source>
</evidence>
<dbReference type="PROSITE" id="PS01155">
    <property type="entry name" value="ENDONUCLEASE_III_2"/>
    <property type="match status" value="1"/>
</dbReference>
<comment type="similarity">
    <text evidence="1 10">Belongs to the Nth/MutY family.</text>
</comment>
<dbReference type="GO" id="GO:0004519">
    <property type="term" value="F:endonuclease activity"/>
    <property type="evidence" value="ECO:0007669"/>
    <property type="project" value="UniProtKB-KW"/>
</dbReference>
<keyword evidence="5 10" id="KW-0378">Hydrolase</keyword>
<evidence type="ECO:0000256" key="6">
    <source>
        <dbReference type="ARBA" id="ARBA00023004"/>
    </source>
</evidence>
<comment type="catalytic activity">
    <reaction evidence="10">
        <text>2'-deoxyribonucleotide-(2'-deoxyribose 5'-phosphate)-2'-deoxyribonucleotide-DNA = a 3'-end 2'-deoxyribonucleotide-(2,3-dehydro-2,3-deoxyribose 5'-phosphate)-DNA + a 5'-end 5'-phospho-2'-deoxyribonucleoside-DNA + H(+)</text>
        <dbReference type="Rhea" id="RHEA:66592"/>
        <dbReference type="Rhea" id="RHEA-COMP:13180"/>
        <dbReference type="Rhea" id="RHEA-COMP:16897"/>
        <dbReference type="Rhea" id="RHEA-COMP:17067"/>
        <dbReference type="ChEBI" id="CHEBI:15378"/>
        <dbReference type="ChEBI" id="CHEBI:136412"/>
        <dbReference type="ChEBI" id="CHEBI:157695"/>
        <dbReference type="ChEBI" id="CHEBI:167181"/>
        <dbReference type="EC" id="4.2.99.18"/>
    </reaction>
</comment>
<keyword evidence="13" id="KW-1185">Reference proteome</keyword>
<dbReference type="Gene3D" id="1.10.1670.10">
    <property type="entry name" value="Helix-hairpin-Helix base-excision DNA repair enzymes (C-terminal)"/>
    <property type="match status" value="1"/>
</dbReference>
<evidence type="ECO:0000256" key="7">
    <source>
        <dbReference type="ARBA" id="ARBA00023014"/>
    </source>
</evidence>
<keyword evidence="10" id="KW-0456">Lyase</keyword>
<evidence type="ECO:0000256" key="3">
    <source>
        <dbReference type="ARBA" id="ARBA00022723"/>
    </source>
</evidence>
<dbReference type="InterPro" id="IPR003265">
    <property type="entry name" value="HhH-GPD_domain"/>
</dbReference>
<evidence type="ECO:0000259" key="11">
    <source>
        <dbReference type="SMART" id="SM00478"/>
    </source>
</evidence>
<dbReference type="Pfam" id="PF10576">
    <property type="entry name" value="EndIII_4Fe-2S"/>
    <property type="match status" value="1"/>
</dbReference>
<dbReference type="InterPro" id="IPR004036">
    <property type="entry name" value="Endonuclease-III-like_CS2"/>
</dbReference>
<evidence type="ECO:0000313" key="13">
    <source>
        <dbReference type="Proteomes" id="UP000676506"/>
    </source>
</evidence>
<feature type="binding site" evidence="10">
    <location>
        <position position="203"/>
    </location>
    <ligand>
        <name>[4Fe-4S] cluster</name>
        <dbReference type="ChEBI" id="CHEBI:49883"/>
    </ligand>
</feature>
<evidence type="ECO:0000256" key="9">
    <source>
        <dbReference type="ARBA" id="ARBA00023295"/>
    </source>
</evidence>
<dbReference type="NCBIfam" id="TIGR01083">
    <property type="entry name" value="nth"/>
    <property type="match status" value="1"/>
</dbReference>
<dbReference type="PROSITE" id="PS00764">
    <property type="entry name" value="ENDONUCLEASE_III_1"/>
    <property type="match status" value="1"/>
</dbReference>
<keyword evidence="7 10" id="KW-0411">Iron-sulfur</keyword>
<keyword evidence="4 10" id="KW-0227">DNA damage</keyword>
<gene>
    <name evidence="10 12" type="primary">nth</name>
    <name evidence="12" type="ORF">J8C06_02875</name>
</gene>
<dbReference type="Pfam" id="PF00730">
    <property type="entry name" value="HhH-GPD"/>
    <property type="match status" value="1"/>
</dbReference>
<evidence type="ECO:0000256" key="1">
    <source>
        <dbReference type="ARBA" id="ARBA00008343"/>
    </source>
</evidence>
<evidence type="ECO:0000256" key="8">
    <source>
        <dbReference type="ARBA" id="ARBA00023204"/>
    </source>
</evidence>
<dbReference type="SMART" id="SM00525">
    <property type="entry name" value="FES"/>
    <property type="match status" value="1"/>
</dbReference>
<keyword evidence="12" id="KW-0540">Nuclease</keyword>
<keyword evidence="2 10" id="KW-0004">4Fe-4S</keyword>
<keyword evidence="8 10" id="KW-0234">DNA repair</keyword>
<name>A0ABX8BC86_9BACT</name>
<accession>A0ABX8BC86</accession>
<protein>
    <recommendedName>
        <fullName evidence="10">Endonuclease III</fullName>
        <ecNumber evidence="10">4.2.99.18</ecNumber>
    </recommendedName>
    <alternativeName>
        <fullName evidence="10">DNA-(apurinic or apyrimidinic site) lyase</fullName>
    </alternativeName>
</protein>
<sequence>MPKPTGHTVNELNLASQRRRMRTVIGRLRRAYPDARCSLNYTTPLELLVATILSAQCTDERVNLVTRELFQKYRTAADYANADLEALQSDIRPTGFYRNKAKALQGMGRQLVERFGGEVPRAMDDLLALPGVARKTANVVLGNAFGRAPGVVVDTHVTRLSARLGFSTAPTPEKIERDLMAIVPERHYVMLPHWLIFHGRAVCRARSPRCQDCVLADLCPSAGAV</sequence>
<dbReference type="SUPFAM" id="SSF48150">
    <property type="entry name" value="DNA-glycosylase"/>
    <property type="match status" value="1"/>
</dbReference>
<dbReference type="InterPro" id="IPR011257">
    <property type="entry name" value="DNA_glycosylase"/>
</dbReference>
<feature type="binding site" evidence="10">
    <location>
        <position position="213"/>
    </location>
    <ligand>
        <name>[4Fe-4S] cluster</name>
        <dbReference type="ChEBI" id="CHEBI:49883"/>
    </ligand>
</feature>
<comment type="cofactor">
    <cofactor evidence="10">
        <name>[4Fe-4S] cluster</name>
        <dbReference type="ChEBI" id="CHEBI:49883"/>
    </cofactor>
    <text evidence="10">Binds 1 [4Fe-4S] cluster.</text>
</comment>
<dbReference type="PIRSF" id="PIRSF001435">
    <property type="entry name" value="Nth"/>
    <property type="match status" value="1"/>
</dbReference>
<dbReference type="Pfam" id="PF00633">
    <property type="entry name" value="HHH"/>
    <property type="match status" value="1"/>
</dbReference>